<evidence type="ECO:0000256" key="8">
    <source>
        <dbReference type="PROSITE-ProRule" id="PRU00703"/>
    </source>
</evidence>
<dbReference type="CDD" id="cd04606">
    <property type="entry name" value="CBS_pair_Mg_transporter"/>
    <property type="match status" value="1"/>
</dbReference>
<dbReference type="InterPro" id="IPR038076">
    <property type="entry name" value="MgtE_N_sf"/>
</dbReference>
<sequence length="459" mass="50838">MSVSVHPTPTSALPEDIHRLIDEHRWQELAARKAAWPEPDAVAPELAERLLELSKPDRVLLFRALPREVAAEVFTWLEGESRDALLRDLTDAETRTLLAEMSPDDRTELLGELPGNVTQRLLNLLGPDDLREARDLLGYPEESVGRLMTPDYLAVRPEWTVAEALEHIRARGHESETANEIYVTDERWRLLDALPLQRFVLARPETRVRDIMDNKYVALPATADREEAVREMGRYDLVALPVVDSSGTLVGIVTVDDVLDVAEQEVTEDFHKTSAMAPLRQSYWETGKRFLFRNRIGWLAILVLINLVSSGIIAAFEETLEAVVALAFFIPLIIDTGGNAGAQSATLMIRAISTGDVKLSEWFRAFLKEAVVGLSIGVALGLMGMALGFFRGGPEIGIIVLLTMITMLFLTNLIGLLLPFVLTRLKLDPALASGPLITSIADAVGLIIYFSYAVWILGL</sequence>
<dbReference type="OrthoDB" id="9790355at2"/>
<feature type="domain" description="CBS" evidence="10">
    <location>
        <begin position="212"/>
        <end position="268"/>
    </location>
</feature>
<keyword evidence="12" id="KW-1185">Reference proteome</keyword>
<protein>
    <recommendedName>
        <fullName evidence="9">Magnesium transporter MgtE</fullName>
    </recommendedName>
</protein>
<evidence type="ECO:0000256" key="7">
    <source>
        <dbReference type="ARBA" id="ARBA00023136"/>
    </source>
</evidence>
<dbReference type="Gene3D" id="1.10.357.20">
    <property type="entry name" value="SLC41 divalent cation transporters, integral membrane domain"/>
    <property type="match status" value="1"/>
</dbReference>
<organism evidence="11 12">
    <name type="scientific">Truepera radiovictrix (strain DSM 17093 / CIP 108686 / LMG 22925 / RQ-24)</name>
    <dbReference type="NCBI Taxonomy" id="649638"/>
    <lineage>
        <taxon>Bacteria</taxon>
        <taxon>Thermotogati</taxon>
        <taxon>Deinococcota</taxon>
        <taxon>Deinococci</taxon>
        <taxon>Trueperales</taxon>
        <taxon>Trueperaceae</taxon>
        <taxon>Truepera</taxon>
    </lineage>
</organism>
<dbReference type="SUPFAM" id="SSF158791">
    <property type="entry name" value="MgtE N-terminal domain-like"/>
    <property type="match status" value="1"/>
</dbReference>
<name>D7CRK8_TRURR</name>
<keyword evidence="4 9" id="KW-0812">Transmembrane</keyword>
<evidence type="ECO:0000256" key="5">
    <source>
        <dbReference type="ARBA" id="ARBA00022842"/>
    </source>
</evidence>
<dbReference type="SUPFAM" id="SSF161093">
    <property type="entry name" value="MgtE membrane domain-like"/>
    <property type="match status" value="1"/>
</dbReference>
<dbReference type="SUPFAM" id="SSF54631">
    <property type="entry name" value="CBS-domain pair"/>
    <property type="match status" value="1"/>
</dbReference>
<proteinExistence type="inferred from homology"/>
<keyword evidence="7 9" id="KW-0472">Membrane</keyword>
<reference evidence="12" key="1">
    <citation type="submission" date="2010-05" db="EMBL/GenBank/DDBJ databases">
        <title>The complete genome of Truepera radiovictris DSM 17093.</title>
        <authorList>
            <consortium name="US DOE Joint Genome Institute (JGI-PGF)"/>
            <person name="Lucas S."/>
            <person name="Copeland A."/>
            <person name="Lapidus A."/>
            <person name="Glavina del Rio T."/>
            <person name="Dalin E."/>
            <person name="Tice H."/>
            <person name="Bruce D."/>
            <person name="Goodwin L."/>
            <person name="Pitluck S."/>
            <person name="Kyrpides N."/>
            <person name="Mavromatis K."/>
            <person name="Ovchinnikova G."/>
            <person name="Munk A.C."/>
            <person name="Detter J.C."/>
            <person name="Han C."/>
            <person name="Tapia R."/>
            <person name="Land M."/>
            <person name="Hauser L."/>
            <person name="Markowitz V."/>
            <person name="Cheng J.-F."/>
            <person name="Hugenholtz P."/>
            <person name="Woyke T."/>
            <person name="Wu D."/>
            <person name="Tindall B."/>
            <person name="Pomrenke H.G."/>
            <person name="Brambilla E."/>
            <person name="Klenk H.-P."/>
            <person name="Eisen J.A."/>
        </authorList>
    </citation>
    <scope>NUCLEOTIDE SEQUENCE [LARGE SCALE GENOMIC DNA]</scope>
    <source>
        <strain evidence="12">DSM 17093 / CIP 108686 / LMG 22925 / RQ-24</strain>
    </source>
</reference>
<dbReference type="PANTHER" id="PTHR43773">
    <property type="entry name" value="MAGNESIUM TRANSPORTER MGTE"/>
    <property type="match status" value="1"/>
</dbReference>
<evidence type="ECO:0000256" key="9">
    <source>
        <dbReference type="RuleBase" id="RU362011"/>
    </source>
</evidence>
<dbReference type="KEGG" id="tra:Trad_0359"/>
<dbReference type="Pfam" id="PF03448">
    <property type="entry name" value="MgtE_N"/>
    <property type="match status" value="1"/>
</dbReference>
<evidence type="ECO:0000259" key="10">
    <source>
        <dbReference type="PROSITE" id="PS51371"/>
    </source>
</evidence>
<evidence type="ECO:0000256" key="6">
    <source>
        <dbReference type="ARBA" id="ARBA00022989"/>
    </source>
</evidence>
<dbReference type="PROSITE" id="PS51371">
    <property type="entry name" value="CBS"/>
    <property type="match status" value="1"/>
</dbReference>
<feature type="transmembrane region" description="Helical" evidence="9">
    <location>
        <begin position="396"/>
        <end position="422"/>
    </location>
</feature>
<feature type="transmembrane region" description="Helical" evidence="9">
    <location>
        <begin position="434"/>
        <end position="457"/>
    </location>
</feature>
<dbReference type="Pfam" id="PF00571">
    <property type="entry name" value="CBS"/>
    <property type="match status" value="2"/>
</dbReference>
<dbReference type="InterPro" id="IPR006668">
    <property type="entry name" value="Mg_transptr_MgtE_intracell_dom"/>
</dbReference>
<dbReference type="Pfam" id="PF01769">
    <property type="entry name" value="MgtE"/>
    <property type="match status" value="1"/>
</dbReference>
<keyword evidence="9" id="KW-0479">Metal-binding</keyword>
<dbReference type="InterPro" id="IPR006667">
    <property type="entry name" value="SLC41_membr_dom"/>
</dbReference>
<evidence type="ECO:0000313" key="11">
    <source>
        <dbReference type="EMBL" id="ADI13498.1"/>
    </source>
</evidence>
<keyword evidence="3 9" id="KW-0813">Transport</keyword>
<keyword evidence="5 9" id="KW-0460">Magnesium</keyword>
<dbReference type="EMBL" id="CP002049">
    <property type="protein sequence ID" value="ADI13498.1"/>
    <property type="molecule type" value="Genomic_DNA"/>
</dbReference>
<evidence type="ECO:0000256" key="3">
    <source>
        <dbReference type="ARBA" id="ARBA00022448"/>
    </source>
</evidence>
<dbReference type="GO" id="GO:0046872">
    <property type="term" value="F:metal ion binding"/>
    <property type="evidence" value="ECO:0007669"/>
    <property type="project" value="UniProtKB-KW"/>
</dbReference>
<dbReference type="AlphaFoldDB" id="D7CRK8"/>
<comment type="function">
    <text evidence="9">Acts as a magnesium transporter.</text>
</comment>
<evidence type="ECO:0000256" key="2">
    <source>
        <dbReference type="ARBA" id="ARBA00009749"/>
    </source>
</evidence>
<keyword evidence="8" id="KW-0129">CBS domain</keyword>
<feature type="transmembrane region" description="Helical" evidence="9">
    <location>
        <begin position="296"/>
        <end position="316"/>
    </location>
</feature>
<comment type="similarity">
    <text evidence="2 9">Belongs to the SLC41A transporter family.</text>
</comment>
<dbReference type="Proteomes" id="UP000000379">
    <property type="component" value="Chromosome"/>
</dbReference>
<accession>D7CRK8</accession>
<dbReference type="NCBIfam" id="TIGR00400">
    <property type="entry name" value="mgtE"/>
    <property type="match status" value="1"/>
</dbReference>
<dbReference type="eggNOG" id="COG2239">
    <property type="taxonomic scope" value="Bacteria"/>
</dbReference>
<keyword evidence="6 9" id="KW-1133">Transmembrane helix</keyword>
<dbReference type="Gene3D" id="3.10.580.10">
    <property type="entry name" value="CBS-domain"/>
    <property type="match status" value="1"/>
</dbReference>
<dbReference type="InterPro" id="IPR036739">
    <property type="entry name" value="SLC41_membr_dom_sf"/>
</dbReference>
<dbReference type="InterPro" id="IPR046342">
    <property type="entry name" value="CBS_dom_sf"/>
</dbReference>
<evidence type="ECO:0000313" key="12">
    <source>
        <dbReference type="Proteomes" id="UP000000379"/>
    </source>
</evidence>
<dbReference type="InterPro" id="IPR000644">
    <property type="entry name" value="CBS_dom"/>
</dbReference>
<dbReference type="GO" id="GO:0015095">
    <property type="term" value="F:magnesium ion transmembrane transporter activity"/>
    <property type="evidence" value="ECO:0007669"/>
    <property type="project" value="UniProtKB-UniRule"/>
</dbReference>
<dbReference type="GO" id="GO:0005886">
    <property type="term" value="C:plasma membrane"/>
    <property type="evidence" value="ECO:0007669"/>
    <property type="project" value="UniProtKB-SubCell"/>
</dbReference>
<reference evidence="11 12" key="2">
    <citation type="journal article" date="2011" name="Stand. Genomic Sci.">
        <title>Complete genome sequence of Truepera radiovictrix type strain (RQ-24).</title>
        <authorList>
            <person name="Ivanova N."/>
            <person name="Rohde C."/>
            <person name="Munk C."/>
            <person name="Nolan M."/>
            <person name="Lucas S."/>
            <person name="Del Rio T.G."/>
            <person name="Tice H."/>
            <person name="Deshpande S."/>
            <person name="Cheng J.F."/>
            <person name="Tapia R."/>
            <person name="Han C."/>
            <person name="Goodwin L."/>
            <person name="Pitluck S."/>
            <person name="Liolios K."/>
            <person name="Mavromatis K."/>
            <person name="Mikhailova N."/>
            <person name="Pati A."/>
            <person name="Chen A."/>
            <person name="Palaniappan K."/>
            <person name="Land M."/>
            <person name="Hauser L."/>
            <person name="Chang Y.J."/>
            <person name="Jeffries C.D."/>
            <person name="Brambilla E."/>
            <person name="Rohde M."/>
            <person name="Goker M."/>
            <person name="Tindall B.J."/>
            <person name="Woyke T."/>
            <person name="Bristow J."/>
            <person name="Eisen J.A."/>
            <person name="Markowitz V."/>
            <person name="Hugenholtz P."/>
            <person name="Kyrpides N.C."/>
            <person name="Klenk H.P."/>
            <person name="Lapidus A."/>
        </authorList>
    </citation>
    <scope>NUCLEOTIDE SEQUENCE [LARGE SCALE GENOMIC DNA]</scope>
    <source>
        <strain evidence="12">DSM 17093 / CIP 108686 / LMG 22925 / RQ-24</strain>
    </source>
</reference>
<comment type="subunit">
    <text evidence="9">Homodimer.</text>
</comment>
<dbReference type="InterPro" id="IPR006669">
    <property type="entry name" value="MgtE_transporter"/>
</dbReference>
<evidence type="ECO:0000256" key="1">
    <source>
        <dbReference type="ARBA" id="ARBA00004141"/>
    </source>
</evidence>
<dbReference type="SMART" id="SM00924">
    <property type="entry name" value="MgtE_N"/>
    <property type="match status" value="1"/>
</dbReference>
<gene>
    <name evidence="11" type="ordered locus">Trad_0359</name>
</gene>
<feature type="transmembrane region" description="Helical" evidence="9">
    <location>
        <begin position="370"/>
        <end position="390"/>
    </location>
</feature>
<dbReference type="RefSeq" id="WP_013176878.1">
    <property type="nucleotide sequence ID" value="NC_014221.1"/>
</dbReference>
<dbReference type="SMART" id="SM00116">
    <property type="entry name" value="CBS"/>
    <property type="match status" value="1"/>
</dbReference>
<dbReference type="HOGENOM" id="CLU_037408_2_2_0"/>
<keyword evidence="9" id="KW-1003">Cell membrane</keyword>
<dbReference type="Gene3D" id="1.25.60.10">
    <property type="entry name" value="MgtE N-terminal domain-like"/>
    <property type="match status" value="1"/>
</dbReference>
<evidence type="ECO:0000256" key="4">
    <source>
        <dbReference type="ARBA" id="ARBA00022692"/>
    </source>
</evidence>
<dbReference type="PANTHER" id="PTHR43773:SF1">
    <property type="entry name" value="MAGNESIUM TRANSPORTER MGTE"/>
    <property type="match status" value="1"/>
</dbReference>
<feature type="transmembrane region" description="Helical" evidence="9">
    <location>
        <begin position="322"/>
        <end position="349"/>
    </location>
</feature>
<comment type="subcellular location">
    <subcellularLocation>
        <location evidence="9">Cell membrane</location>
        <topology evidence="9">Multi-pass membrane protein</topology>
    </subcellularLocation>
    <subcellularLocation>
        <location evidence="1">Membrane</location>
        <topology evidence="1">Multi-pass membrane protein</topology>
    </subcellularLocation>
</comment>